<feature type="compositionally biased region" description="Basic and acidic residues" evidence="1">
    <location>
        <begin position="129"/>
        <end position="140"/>
    </location>
</feature>
<dbReference type="OrthoDB" id="514070at2759"/>
<accession>A0A4Y9YRF2</accession>
<comment type="caution">
    <text evidence="2">The sequence shown here is derived from an EMBL/GenBank/DDBJ whole genome shotgun (WGS) entry which is preliminary data.</text>
</comment>
<sequence>MAADAQKLCLPAFLQLLTSNKLPMKRAMAIAGKIYKEFNTPERLGQLTDAKLTSLGVADKEDRKLVLSAIGKAGYREGVIATVKEKERKKRKASGGQDTEQASKPGQSSQAKSTAPAPKRRRKQNVNDGRNELLPDKPADEGTTFGSLDFEELRDEQAIAERLGFEREEALSISSVYTEMNAIAKGVSLGIYDEGKGKNIEAQPHGDQPYVDIMGRRVPLYQTAAGSWRALAVSKPAPAGSAYSYITRSLRQTTPAVIGAMRLLAESYNTAEELNRLGWALYTDFRPEVSEWGKKGEVRCEKILSLRKRQAVKAGDDEPAKNNQATDIITKVERDNEDESAAPLKIGALENEPPDLERQKVSTMNEDPDTIDEWFDDFTADDLEALP</sequence>
<name>A0A4Y9YRF2_9AGAM</name>
<feature type="compositionally biased region" description="Polar residues" evidence="1">
    <location>
        <begin position="96"/>
        <end position="113"/>
    </location>
</feature>
<dbReference type="Proteomes" id="UP000298327">
    <property type="component" value="Unassembled WGS sequence"/>
</dbReference>
<keyword evidence="3" id="KW-1185">Reference proteome</keyword>
<dbReference type="AlphaFoldDB" id="A0A4Y9YRF2"/>
<evidence type="ECO:0000313" key="2">
    <source>
        <dbReference type="EMBL" id="TFY64277.1"/>
    </source>
</evidence>
<gene>
    <name evidence="2" type="ORF">EVG20_g5997</name>
</gene>
<feature type="region of interest" description="Disordered" evidence="1">
    <location>
        <begin position="85"/>
        <end position="150"/>
    </location>
</feature>
<dbReference type="EMBL" id="SEOQ01000378">
    <property type="protein sequence ID" value="TFY64277.1"/>
    <property type="molecule type" value="Genomic_DNA"/>
</dbReference>
<evidence type="ECO:0000256" key="1">
    <source>
        <dbReference type="SAM" id="MobiDB-lite"/>
    </source>
</evidence>
<protein>
    <submittedName>
        <fullName evidence="2">Uncharacterized protein</fullName>
    </submittedName>
</protein>
<organism evidence="2 3">
    <name type="scientific">Dentipellis fragilis</name>
    <dbReference type="NCBI Taxonomy" id="205917"/>
    <lineage>
        <taxon>Eukaryota</taxon>
        <taxon>Fungi</taxon>
        <taxon>Dikarya</taxon>
        <taxon>Basidiomycota</taxon>
        <taxon>Agaricomycotina</taxon>
        <taxon>Agaricomycetes</taxon>
        <taxon>Russulales</taxon>
        <taxon>Hericiaceae</taxon>
        <taxon>Dentipellis</taxon>
    </lineage>
</organism>
<reference evidence="2 3" key="1">
    <citation type="submission" date="2019-02" db="EMBL/GenBank/DDBJ databases">
        <title>Genome sequencing of the rare red list fungi Dentipellis fragilis.</title>
        <authorList>
            <person name="Buettner E."/>
            <person name="Kellner H."/>
        </authorList>
    </citation>
    <scope>NUCLEOTIDE SEQUENCE [LARGE SCALE GENOMIC DNA]</scope>
    <source>
        <strain evidence="2 3">DSM 105465</strain>
    </source>
</reference>
<evidence type="ECO:0000313" key="3">
    <source>
        <dbReference type="Proteomes" id="UP000298327"/>
    </source>
</evidence>
<proteinExistence type="predicted"/>
<feature type="region of interest" description="Disordered" evidence="1">
    <location>
        <begin position="334"/>
        <end position="372"/>
    </location>
</feature>